<keyword evidence="2" id="KW-0004">4Fe-4S</keyword>
<dbReference type="SUPFAM" id="SSF102114">
    <property type="entry name" value="Radical SAM enzymes"/>
    <property type="match status" value="1"/>
</dbReference>
<evidence type="ECO:0000256" key="2">
    <source>
        <dbReference type="ARBA" id="ARBA00022485"/>
    </source>
</evidence>
<keyword evidence="3 9" id="KW-0808">Transferase</keyword>
<comment type="cofactor">
    <cofactor evidence="1">
        <name>[4Fe-4S] cluster</name>
        <dbReference type="ChEBI" id="CHEBI:49883"/>
    </cofactor>
</comment>
<reference evidence="9 10" key="1">
    <citation type="journal article" date="2011" name="BMC Genomics">
        <title>Genome sequencing reveals diversification of virulence factor content and possible host adaptation in distinct subpopulations of Salmonella enterica.</title>
        <authorList>
            <person name="den Bakker H.C."/>
            <person name="Moreno Switt A.I."/>
            <person name="Govoni G."/>
            <person name="Cummings C.A."/>
            <person name="Ranieri M.L."/>
            <person name="Degoricija L."/>
            <person name="Hoelzer K."/>
            <person name="Rodriguez-Rivera L.D."/>
            <person name="Brown S."/>
            <person name="Bolchacova E."/>
            <person name="Furtado M.R."/>
            <person name="Wiedmann M."/>
        </authorList>
    </citation>
    <scope>NUCLEOTIDE SEQUENCE [LARGE SCALE GENOMIC DNA]</scope>
    <source>
        <strain evidence="9 10">R6-377</strain>
    </source>
</reference>
<gene>
    <name evidence="9" type="ORF">LTSEALA_1313</name>
</gene>
<dbReference type="EMBL" id="AFCJ01000582">
    <property type="protein sequence ID" value="EHC42386.1"/>
    <property type="molecule type" value="Genomic_DNA"/>
</dbReference>
<dbReference type="InterPro" id="IPR023404">
    <property type="entry name" value="rSAM_horseshoe"/>
</dbReference>
<dbReference type="Gene3D" id="2.40.50.140">
    <property type="entry name" value="Nucleic acid-binding proteins"/>
    <property type="match status" value="1"/>
</dbReference>
<dbReference type="Proteomes" id="UP000004642">
    <property type="component" value="Unassembled WGS sequence"/>
</dbReference>
<dbReference type="GO" id="GO:0051539">
    <property type="term" value="F:4 iron, 4 sulfur cluster binding"/>
    <property type="evidence" value="ECO:0007669"/>
    <property type="project" value="UniProtKB-KW"/>
</dbReference>
<dbReference type="InterPro" id="IPR058240">
    <property type="entry name" value="rSAM_sf"/>
</dbReference>
<dbReference type="Pfam" id="PF18693">
    <property type="entry name" value="TRAM_2"/>
    <property type="match status" value="1"/>
</dbReference>
<dbReference type="PANTHER" id="PTHR43837:SF1">
    <property type="entry name" value="RIBOSOMAL PROTEIN US12 METHYLTHIOTRANSFERASE RIMO"/>
    <property type="match status" value="1"/>
</dbReference>
<evidence type="ECO:0000256" key="5">
    <source>
        <dbReference type="ARBA" id="ARBA00022723"/>
    </source>
</evidence>
<dbReference type="InterPro" id="IPR012340">
    <property type="entry name" value="NA-bd_OB-fold"/>
</dbReference>
<keyword evidence="4" id="KW-0949">S-adenosyl-L-methionine</keyword>
<dbReference type="GO" id="GO:0005829">
    <property type="term" value="C:cytosol"/>
    <property type="evidence" value="ECO:0007669"/>
    <property type="project" value="TreeGrafter"/>
</dbReference>
<evidence type="ECO:0000313" key="9">
    <source>
        <dbReference type="EMBL" id="EHC42386.1"/>
    </source>
</evidence>
<evidence type="ECO:0000256" key="6">
    <source>
        <dbReference type="ARBA" id="ARBA00023004"/>
    </source>
</evidence>
<evidence type="ECO:0000256" key="1">
    <source>
        <dbReference type="ARBA" id="ARBA00001966"/>
    </source>
</evidence>
<organism evidence="9 10">
    <name type="scientific">Salmonella enterica subsp. enterica serovar Alachua str. R6-377</name>
    <dbReference type="NCBI Taxonomy" id="913241"/>
    <lineage>
        <taxon>Bacteria</taxon>
        <taxon>Pseudomonadati</taxon>
        <taxon>Pseudomonadota</taxon>
        <taxon>Gammaproteobacteria</taxon>
        <taxon>Enterobacterales</taxon>
        <taxon>Enterobacteriaceae</taxon>
        <taxon>Salmonella</taxon>
    </lineage>
</organism>
<comment type="caution">
    <text evidence="9">The sequence shown here is derived from an EMBL/GenBank/DDBJ whole genome shotgun (WGS) entry which is preliminary data.</text>
</comment>
<protein>
    <submittedName>
        <fullName evidence="9">Ribosomal methylthiotransferase</fullName>
    </submittedName>
</protein>
<dbReference type="InterPro" id="IPR005840">
    <property type="entry name" value="Ribosomal_uS12_MeSTrfase_RimO"/>
</dbReference>
<sequence length="116" mass="13032">ARLDRVGCFKYSPVEGAGANELPDQVPEEVKEERWNRFMQLQQQISAERLQEKVGREILVIVDEVDEEGAIGRSMADAPEIDGAVYLNGETNVKPGDIVRVKVENADEYDLWGSRV</sequence>
<dbReference type="FunFam" id="2.40.50.140:FF:000060">
    <property type="entry name" value="Ribosomal protein S12 methylthiotransferase RimO"/>
    <property type="match status" value="1"/>
</dbReference>
<keyword evidence="5" id="KW-0479">Metal-binding</keyword>
<dbReference type="PATRIC" id="fig|913241.3.peg.1010"/>
<dbReference type="PANTHER" id="PTHR43837">
    <property type="entry name" value="RIBOSOMAL PROTEIN S12 METHYLTHIOTRANSFERASE RIMO"/>
    <property type="match status" value="1"/>
</dbReference>
<evidence type="ECO:0000259" key="8">
    <source>
        <dbReference type="PROSITE" id="PS50926"/>
    </source>
</evidence>
<keyword evidence="6" id="KW-0408">Iron</keyword>
<evidence type="ECO:0000256" key="3">
    <source>
        <dbReference type="ARBA" id="ARBA00022679"/>
    </source>
</evidence>
<dbReference type="GO" id="GO:0046872">
    <property type="term" value="F:metal ion binding"/>
    <property type="evidence" value="ECO:0007669"/>
    <property type="project" value="UniProtKB-KW"/>
</dbReference>
<feature type="domain" description="TRAM" evidence="8">
    <location>
        <begin position="51"/>
        <end position="116"/>
    </location>
</feature>
<accession>G5LLG6</accession>
<dbReference type="PROSITE" id="PS50926">
    <property type="entry name" value="TRAM"/>
    <property type="match status" value="1"/>
</dbReference>
<evidence type="ECO:0000313" key="10">
    <source>
        <dbReference type="Proteomes" id="UP000004642"/>
    </source>
</evidence>
<dbReference type="InterPro" id="IPR002792">
    <property type="entry name" value="TRAM_dom"/>
</dbReference>
<evidence type="ECO:0000256" key="4">
    <source>
        <dbReference type="ARBA" id="ARBA00022691"/>
    </source>
</evidence>
<dbReference type="GO" id="GO:0035599">
    <property type="term" value="F:aspartic acid methylthiotransferase activity"/>
    <property type="evidence" value="ECO:0007669"/>
    <property type="project" value="TreeGrafter"/>
</dbReference>
<feature type="non-terminal residue" evidence="9">
    <location>
        <position position="1"/>
    </location>
</feature>
<name>G5LLG6_SALET</name>
<evidence type="ECO:0000256" key="7">
    <source>
        <dbReference type="ARBA" id="ARBA00023014"/>
    </source>
</evidence>
<dbReference type="Gene3D" id="3.80.30.20">
    <property type="entry name" value="tm_1862 like domain"/>
    <property type="match status" value="1"/>
</dbReference>
<dbReference type="AlphaFoldDB" id="G5LLG6"/>
<keyword evidence="7" id="KW-0411">Iron-sulfur</keyword>
<proteinExistence type="predicted"/>